<accession>A0A6A7AFH2</accession>
<dbReference type="PROSITE" id="PS51257">
    <property type="entry name" value="PROKAR_LIPOPROTEIN"/>
    <property type="match status" value="1"/>
</dbReference>
<dbReference type="AlphaFoldDB" id="A0A6A7AFH2"/>
<dbReference type="Proteomes" id="UP000799424">
    <property type="component" value="Unassembled WGS sequence"/>
</dbReference>
<dbReference type="EMBL" id="MU006217">
    <property type="protein sequence ID" value="KAF2831873.1"/>
    <property type="molecule type" value="Genomic_DNA"/>
</dbReference>
<evidence type="ECO:0000313" key="1">
    <source>
        <dbReference type="EMBL" id="KAF2831873.1"/>
    </source>
</evidence>
<reference evidence="1" key="1">
    <citation type="journal article" date="2020" name="Stud. Mycol.">
        <title>101 Dothideomycetes genomes: a test case for predicting lifestyles and emergence of pathogens.</title>
        <authorList>
            <person name="Haridas S."/>
            <person name="Albert R."/>
            <person name="Binder M."/>
            <person name="Bloem J."/>
            <person name="Labutti K."/>
            <person name="Salamov A."/>
            <person name="Andreopoulos B."/>
            <person name="Baker S."/>
            <person name="Barry K."/>
            <person name="Bills G."/>
            <person name="Bluhm B."/>
            <person name="Cannon C."/>
            <person name="Castanera R."/>
            <person name="Culley D."/>
            <person name="Daum C."/>
            <person name="Ezra D."/>
            <person name="Gonzalez J."/>
            <person name="Henrissat B."/>
            <person name="Kuo A."/>
            <person name="Liang C."/>
            <person name="Lipzen A."/>
            <person name="Lutzoni F."/>
            <person name="Magnuson J."/>
            <person name="Mondo S."/>
            <person name="Nolan M."/>
            <person name="Ohm R."/>
            <person name="Pangilinan J."/>
            <person name="Park H.-J."/>
            <person name="Ramirez L."/>
            <person name="Alfaro M."/>
            <person name="Sun H."/>
            <person name="Tritt A."/>
            <person name="Yoshinaga Y."/>
            <person name="Zwiers L.-H."/>
            <person name="Turgeon B."/>
            <person name="Goodwin S."/>
            <person name="Spatafora J."/>
            <person name="Crous P."/>
            <person name="Grigoriev I."/>
        </authorList>
    </citation>
    <scope>NUCLEOTIDE SEQUENCE</scope>
    <source>
        <strain evidence="1">CBS 113818</strain>
    </source>
</reference>
<name>A0A6A7AFH2_9PLEO</name>
<proteinExistence type="predicted"/>
<sequence length="159" mass="17138">MGFPRFDSACTHHISSIGACRYGVVYFSDGSGLRAVTVMPTIIKRKGKVGEKEKPGLVLPFGYKLSIGSLYGFDQRVQSPTLPSGARPNGGVDAEWMRKICGLTLAPDCLHTLGAGCQRVQAAAGVEEVSDRLSPIKQAIKHFEDLEMRYQGLQAAQPA</sequence>
<evidence type="ECO:0000313" key="2">
    <source>
        <dbReference type="Proteomes" id="UP000799424"/>
    </source>
</evidence>
<keyword evidence="2" id="KW-1185">Reference proteome</keyword>
<gene>
    <name evidence="1" type="ORF">CC86DRAFT_400657</name>
</gene>
<organism evidence="1 2">
    <name type="scientific">Ophiobolus disseminans</name>
    <dbReference type="NCBI Taxonomy" id="1469910"/>
    <lineage>
        <taxon>Eukaryota</taxon>
        <taxon>Fungi</taxon>
        <taxon>Dikarya</taxon>
        <taxon>Ascomycota</taxon>
        <taxon>Pezizomycotina</taxon>
        <taxon>Dothideomycetes</taxon>
        <taxon>Pleosporomycetidae</taxon>
        <taxon>Pleosporales</taxon>
        <taxon>Pleosporineae</taxon>
        <taxon>Phaeosphaeriaceae</taxon>
        <taxon>Ophiobolus</taxon>
    </lineage>
</organism>
<protein>
    <submittedName>
        <fullName evidence="1">Uncharacterized protein</fullName>
    </submittedName>
</protein>